<dbReference type="AlphaFoldDB" id="A0A2V4AI88"/>
<dbReference type="CDD" id="cd07247">
    <property type="entry name" value="SgaA_N_like"/>
    <property type="match status" value="1"/>
</dbReference>
<dbReference type="Proteomes" id="UP000249915">
    <property type="component" value="Unassembled WGS sequence"/>
</dbReference>
<dbReference type="PANTHER" id="PTHR33993:SF2">
    <property type="entry name" value="VOC DOMAIN-CONTAINING PROTEIN"/>
    <property type="match status" value="1"/>
</dbReference>
<organism evidence="1 2">
    <name type="scientific">Prauserella muralis</name>
    <dbReference type="NCBI Taxonomy" id="588067"/>
    <lineage>
        <taxon>Bacteria</taxon>
        <taxon>Bacillati</taxon>
        <taxon>Actinomycetota</taxon>
        <taxon>Actinomycetes</taxon>
        <taxon>Pseudonocardiales</taxon>
        <taxon>Pseudonocardiaceae</taxon>
        <taxon>Prauserella</taxon>
    </lineage>
</organism>
<dbReference type="RefSeq" id="WP_112285280.1">
    <property type="nucleotide sequence ID" value="NZ_MASW01000007.1"/>
</dbReference>
<proteinExistence type="predicted"/>
<dbReference type="OrthoDB" id="9793039at2"/>
<gene>
    <name evidence="1" type="ORF">BAY60_31835</name>
</gene>
<dbReference type="InterPro" id="IPR041581">
    <property type="entry name" value="Glyoxalase_6"/>
</dbReference>
<accession>A0A2V4AI88</accession>
<dbReference type="SUPFAM" id="SSF54593">
    <property type="entry name" value="Glyoxalase/Bleomycin resistance protein/Dihydroxybiphenyl dioxygenase"/>
    <property type="match status" value="1"/>
</dbReference>
<dbReference type="Gene3D" id="3.10.180.10">
    <property type="entry name" value="2,3-Dihydroxybiphenyl 1,2-Dioxygenase, domain 1"/>
    <property type="match status" value="1"/>
</dbReference>
<dbReference type="InterPro" id="IPR029068">
    <property type="entry name" value="Glyas_Bleomycin-R_OHBP_Dase"/>
</dbReference>
<dbReference type="EMBL" id="MASW01000007">
    <property type="protein sequence ID" value="PXY19351.1"/>
    <property type="molecule type" value="Genomic_DNA"/>
</dbReference>
<comment type="caution">
    <text evidence="1">The sequence shown here is derived from an EMBL/GenBank/DDBJ whole genome shotgun (WGS) entry which is preliminary data.</text>
</comment>
<reference evidence="1 2" key="1">
    <citation type="submission" date="2016-07" db="EMBL/GenBank/DDBJ databases">
        <title>Draft genome sequence of Prauserella muralis DSM 45305, isolated from a mould-covered wall in an indoor environment.</title>
        <authorList>
            <person name="Ruckert C."/>
            <person name="Albersmeier A."/>
            <person name="Jiang C.-L."/>
            <person name="Jiang Y."/>
            <person name="Kalinowski J."/>
            <person name="Schneider O."/>
            <person name="Winkler A."/>
            <person name="Zotchev S.B."/>
        </authorList>
    </citation>
    <scope>NUCLEOTIDE SEQUENCE [LARGE SCALE GENOMIC DNA]</scope>
    <source>
        <strain evidence="1 2">DSM 45305</strain>
    </source>
</reference>
<dbReference type="PROSITE" id="PS51819">
    <property type="entry name" value="VOC"/>
    <property type="match status" value="1"/>
</dbReference>
<sequence>MPRPVHFDIHASDPERAVTFYATVFGWSFERWGPDPYWLITTGDGPGIDGGLTQRQGPAPEKGAALNAFPLTMEVEDVDLLAREVVQAGGAIAEPKSAVPGIGWLVYCTDPEGNLFGLLESDPSAE</sequence>
<protein>
    <submittedName>
        <fullName evidence="1">Glyoxalase</fullName>
    </submittedName>
</protein>
<evidence type="ECO:0000313" key="2">
    <source>
        <dbReference type="Proteomes" id="UP000249915"/>
    </source>
</evidence>
<dbReference type="InterPro" id="IPR037523">
    <property type="entry name" value="VOC_core"/>
</dbReference>
<dbReference type="PANTHER" id="PTHR33993">
    <property type="entry name" value="GLYOXALASE-RELATED"/>
    <property type="match status" value="1"/>
</dbReference>
<keyword evidence="2" id="KW-1185">Reference proteome</keyword>
<name>A0A2V4AI88_9PSEU</name>
<dbReference type="Pfam" id="PF18029">
    <property type="entry name" value="Glyoxalase_6"/>
    <property type="match status" value="1"/>
</dbReference>
<dbReference type="InterPro" id="IPR052164">
    <property type="entry name" value="Anthracycline_SecMetBiosynth"/>
</dbReference>
<evidence type="ECO:0000313" key="1">
    <source>
        <dbReference type="EMBL" id="PXY19351.1"/>
    </source>
</evidence>